<organism evidence="2 3">
    <name type="scientific">Bifidobacterium avesanii</name>
    <dbReference type="NCBI Taxonomy" id="1798157"/>
    <lineage>
        <taxon>Bacteria</taxon>
        <taxon>Bacillati</taxon>
        <taxon>Actinomycetota</taxon>
        <taxon>Actinomycetes</taxon>
        <taxon>Bifidobacteriales</taxon>
        <taxon>Bifidobacteriaceae</taxon>
        <taxon>Bifidobacterium</taxon>
    </lineage>
</organism>
<protein>
    <submittedName>
        <fullName evidence="2">LysM peptidoglycan-binding domain-containing protein</fullName>
    </submittedName>
</protein>
<reference evidence="2 3" key="1">
    <citation type="submission" date="2019-10" db="EMBL/GenBank/DDBJ databases">
        <title>Bifidobacterium from non-human primates.</title>
        <authorList>
            <person name="Modesto M."/>
        </authorList>
    </citation>
    <scope>NUCLEOTIDE SEQUENCE [LARGE SCALE GENOMIC DNA]</scope>
    <source>
        <strain evidence="2 3">TREC</strain>
    </source>
</reference>
<sequence length="124" mass="13190">MCSIAQAFERSGVMIREHRMVLLASKPGAALRERLTALLMVVLLTMSGGAVAMHAARPSQASGAVVSYTVRPGDTLWSFAANATPAGGDVNDTLDELMRLNHLDSAQLSVGQRIMVPEPGDEWA</sequence>
<dbReference type="InterPro" id="IPR018392">
    <property type="entry name" value="LysM"/>
</dbReference>
<dbReference type="CDD" id="cd00118">
    <property type="entry name" value="LysM"/>
    <property type="match status" value="1"/>
</dbReference>
<gene>
    <name evidence="2" type="ORF">GFD22_07600</name>
</gene>
<accession>A0A7K3TKN7</accession>
<dbReference type="InterPro" id="IPR036779">
    <property type="entry name" value="LysM_dom_sf"/>
</dbReference>
<dbReference type="OrthoDB" id="5084290at2"/>
<dbReference type="SMART" id="SM00257">
    <property type="entry name" value="LysM"/>
    <property type="match status" value="1"/>
</dbReference>
<evidence type="ECO:0000313" key="2">
    <source>
        <dbReference type="EMBL" id="NEG78833.1"/>
    </source>
</evidence>
<comment type="caution">
    <text evidence="2">The sequence shown here is derived from an EMBL/GenBank/DDBJ whole genome shotgun (WGS) entry which is preliminary data.</text>
</comment>
<dbReference type="AlphaFoldDB" id="A0A7K3TKN7"/>
<dbReference type="Gene3D" id="3.10.350.10">
    <property type="entry name" value="LysM domain"/>
    <property type="match status" value="1"/>
</dbReference>
<proteinExistence type="predicted"/>
<dbReference type="Pfam" id="PF01476">
    <property type="entry name" value="LysM"/>
    <property type="match status" value="1"/>
</dbReference>
<evidence type="ECO:0000313" key="3">
    <source>
        <dbReference type="Proteomes" id="UP000469763"/>
    </source>
</evidence>
<evidence type="ECO:0000259" key="1">
    <source>
        <dbReference type="PROSITE" id="PS51782"/>
    </source>
</evidence>
<name>A0A7K3TKN7_9BIFI</name>
<dbReference type="EMBL" id="WHZY01000011">
    <property type="protein sequence ID" value="NEG78833.1"/>
    <property type="molecule type" value="Genomic_DNA"/>
</dbReference>
<feature type="domain" description="LysM" evidence="1">
    <location>
        <begin position="66"/>
        <end position="116"/>
    </location>
</feature>
<keyword evidence="3" id="KW-1185">Reference proteome</keyword>
<dbReference type="PROSITE" id="PS51782">
    <property type="entry name" value="LYSM"/>
    <property type="match status" value="1"/>
</dbReference>
<dbReference type="Proteomes" id="UP000469763">
    <property type="component" value="Unassembled WGS sequence"/>
</dbReference>
<dbReference type="SUPFAM" id="SSF54106">
    <property type="entry name" value="LysM domain"/>
    <property type="match status" value="1"/>
</dbReference>